<protein>
    <recommendedName>
        <fullName evidence="2">CARDB domain-containing protein</fullName>
    </recommendedName>
</protein>
<evidence type="ECO:0000256" key="1">
    <source>
        <dbReference type="SAM" id="MobiDB-lite"/>
    </source>
</evidence>
<evidence type="ECO:0000313" key="4">
    <source>
        <dbReference type="Proteomes" id="UP000315252"/>
    </source>
</evidence>
<comment type="caution">
    <text evidence="3">The sequence shown here is derived from an EMBL/GenBank/DDBJ whole genome shotgun (WGS) entry which is preliminary data.</text>
</comment>
<dbReference type="Pfam" id="PF07705">
    <property type="entry name" value="CARDB"/>
    <property type="match status" value="1"/>
</dbReference>
<dbReference type="InterPro" id="IPR011635">
    <property type="entry name" value="CARDB"/>
</dbReference>
<dbReference type="EMBL" id="VHSH01000005">
    <property type="protein sequence ID" value="TQV79156.1"/>
    <property type="molecule type" value="Genomic_DNA"/>
</dbReference>
<feature type="domain" description="CARDB" evidence="2">
    <location>
        <begin position="147"/>
        <end position="232"/>
    </location>
</feature>
<name>A0A545TPL0_9PROT</name>
<gene>
    <name evidence="3" type="ORF">FKG95_15950</name>
</gene>
<dbReference type="Gene3D" id="2.60.40.10">
    <property type="entry name" value="Immunoglobulins"/>
    <property type="match status" value="1"/>
</dbReference>
<keyword evidence="4" id="KW-1185">Reference proteome</keyword>
<dbReference type="Proteomes" id="UP000315252">
    <property type="component" value="Unassembled WGS sequence"/>
</dbReference>
<evidence type="ECO:0000259" key="2">
    <source>
        <dbReference type="Pfam" id="PF07705"/>
    </source>
</evidence>
<evidence type="ECO:0000313" key="3">
    <source>
        <dbReference type="EMBL" id="TQV79156.1"/>
    </source>
</evidence>
<reference evidence="3 4" key="1">
    <citation type="submission" date="2019-06" db="EMBL/GenBank/DDBJ databases">
        <title>Whole genome sequence for Rhodospirillaceae sp. R148.</title>
        <authorList>
            <person name="Wang G."/>
        </authorList>
    </citation>
    <scope>NUCLEOTIDE SEQUENCE [LARGE SCALE GENOMIC DNA]</scope>
    <source>
        <strain evidence="3 4">R148</strain>
    </source>
</reference>
<feature type="region of interest" description="Disordered" evidence="1">
    <location>
        <begin position="224"/>
        <end position="243"/>
    </location>
</feature>
<proteinExistence type="predicted"/>
<dbReference type="AlphaFoldDB" id="A0A545TPL0"/>
<sequence>MRNGGLSREIHRFQGKRRPAIKQIKRLSYMIKINMLCLMVAGVVSVAALTHSLPAEAAKETFERTKPHVNVGSQGRGSAEPGRPARSGKLGKPTKPKPHGGPNSNKAPGNSVIEILPDLVFHMPYPSGPLPGAPKTGYCGKQGSTALASEVVVGVRNKGLKPVRNSFVSVTMRTSPTTTSTVNKPLGPLAAGAVGTVKFPLSKGAWKDGEAKFKMKIDTGNDIKEGAGENNNQREYTCVEPVT</sequence>
<dbReference type="InterPro" id="IPR013783">
    <property type="entry name" value="Ig-like_fold"/>
</dbReference>
<organism evidence="3 4">
    <name type="scientific">Denitrobaculum tricleocarpae</name>
    <dbReference type="NCBI Taxonomy" id="2591009"/>
    <lineage>
        <taxon>Bacteria</taxon>
        <taxon>Pseudomonadati</taxon>
        <taxon>Pseudomonadota</taxon>
        <taxon>Alphaproteobacteria</taxon>
        <taxon>Rhodospirillales</taxon>
        <taxon>Rhodospirillaceae</taxon>
        <taxon>Denitrobaculum</taxon>
    </lineage>
</organism>
<feature type="region of interest" description="Disordered" evidence="1">
    <location>
        <begin position="60"/>
        <end position="110"/>
    </location>
</feature>
<accession>A0A545TPL0</accession>